<dbReference type="AlphaFoldDB" id="A0A1T5KRL1"/>
<dbReference type="NCBIfam" id="NF041068">
    <property type="entry name" value="DpdK"/>
    <property type="match status" value="1"/>
</dbReference>
<keyword evidence="3" id="KW-1185">Reference proteome</keyword>
<evidence type="ECO:0000259" key="1">
    <source>
        <dbReference type="Pfam" id="PF13091"/>
    </source>
</evidence>
<protein>
    <submittedName>
        <fullName evidence="2">PLD-like domain-containing protein</fullName>
    </submittedName>
</protein>
<accession>A0A1T5KRL1</accession>
<organism evidence="2 3">
    <name type="scientific">Krasilnikoviella flava</name>
    <dbReference type="NCBI Taxonomy" id="526729"/>
    <lineage>
        <taxon>Bacteria</taxon>
        <taxon>Bacillati</taxon>
        <taxon>Actinomycetota</taxon>
        <taxon>Actinomycetes</taxon>
        <taxon>Micrococcales</taxon>
        <taxon>Promicromonosporaceae</taxon>
        <taxon>Krasilnikoviella</taxon>
    </lineage>
</organism>
<dbReference type="STRING" id="526729.SAMN04324258_2325"/>
<dbReference type="OrthoDB" id="8441577at2"/>
<evidence type="ECO:0000313" key="2">
    <source>
        <dbReference type="EMBL" id="SKC66402.1"/>
    </source>
</evidence>
<gene>
    <name evidence="2" type="ORF">SAMN04324258_2325</name>
</gene>
<dbReference type="Pfam" id="PF13091">
    <property type="entry name" value="PLDc_2"/>
    <property type="match status" value="1"/>
</dbReference>
<dbReference type="Proteomes" id="UP000189777">
    <property type="component" value="Unassembled WGS sequence"/>
</dbReference>
<dbReference type="InterPro" id="IPR025202">
    <property type="entry name" value="PLD-like_dom"/>
</dbReference>
<evidence type="ECO:0000313" key="3">
    <source>
        <dbReference type="Proteomes" id="UP000189777"/>
    </source>
</evidence>
<feature type="domain" description="Phospholipase D-like" evidence="1">
    <location>
        <begin position="47"/>
        <end position="159"/>
    </location>
</feature>
<dbReference type="EMBL" id="FUZQ01000004">
    <property type="protein sequence ID" value="SKC66402.1"/>
    <property type="molecule type" value="Genomic_DNA"/>
</dbReference>
<reference evidence="2 3" key="1">
    <citation type="submission" date="2017-02" db="EMBL/GenBank/DDBJ databases">
        <authorList>
            <person name="Peterson S.W."/>
        </authorList>
    </citation>
    <scope>NUCLEOTIDE SEQUENCE [LARGE SCALE GENOMIC DNA]</scope>
    <source>
        <strain evidence="2 3">DSM 21481</strain>
    </source>
</reference>
<dbReference type="SUPFAM" id="SSF56024">
    <property type="entry name" value="Phospholipase D/nuclease"/>
    <property type="match status" value="1"/>
</dbReference>
<dbReference type="Gene3D" id="3.30.870.10">
    <property type="entry name" value="Endonuclease Chain A"/>
    <property type="match status" value="1"/>
</dbReference>
<dbReference type="RefSeq" id="WP_079574654.1">
    <property type="nucleotide sequence ID" value="NZ_FUZQ01000004.1"/>
</dbReference>
<sequence>MRRITTAGRGHTRVLNDLMQNLLVTELLVPSDQLWVLSPWISDIDVIDNTAGQFAAILPGLPSRKVRLTEVLIELARRGTEVRVLTRDVESNLVARQRLENVSGLGARPTVRTHANLHDKGILGDRFHLQGSMNFTFFGQAVNAEGVTLTNDPHAIAEARLTYNTLYTKGVGHGSA</sequence>
<proteinExistence type="predicted"/>
<name>A0A1T5KRL1_9MICO</name>